<dbReference type="GO" id="GO:0007264">
    <property type="term" value="P:small GTPase-mediated signal transduction"/>
    <property type="evidence" value="ECO:0007669"/>
    <property type="project" value="InterPro"/>
</dbReference>
<dbReference type="Gene3D" id="1.20.870.10">
    <property type="entry name" value="Son of sevenless (SoS) protein Chain: S domain 1"/>
    <property type="match status" value="1"/>
</dbReference>
<dbReference type="PANTHER" id="PTHR23317:SF76">
    <property type="entry name" value="LD20667P"/>
    <property type="match status" value="1"/>
</dbReference>
<dbReference type="GO" id="GO:0005085">
    <property type="term" value="F:guanyl-nucleotide exchange factor activity"/>
    <property type="evidence" value="ECO:0007669"/>
    <property type="project" value="UniProtKB-KW"/>
</dbReference>
<comment type="similarity">
    <text evidence="2">Belongs to the DOCK family.</text>
</comment>
<dbReference type="GeneID" id="68102837"/>
<dbReference type="PROSITE" id="PS50212">
    <property type="entry name" value="RASGEF_NTER"/>
    <property type="match status" value="1"/>
</dbReference>
<feature type="region of interest" description="Disordered" evidence="3">
    <location>
        <begin position="701"/>
        <end position="726"/>
    </location>
</feature>
<dbReference type="SUPFAM" id="SSF48366">
    <property type="entry name" value="Ras GEF"/>
    <property type="match status" value="1"/>
</dbReference>
<evidence type="ECO:0000259" key="4">
    <source>
        <dbReference type="PROSITE" id="PS50009"/>
    </source>
</evidence>
<sequence>MSANHLQQQRVTSPTYSDPLQRCRGISSSTSPQQEQQSSNSTTTCSPSSFYTIDIRPKPSISYPSFYSQLTSSVPPPRYSLSSSNSNLRGGNINLYHQLWQNQPTSPTSGGSATSLTINTSNTKHHRSMRGGVSPNSTTATYSPVNGHHDSPTTLFQQPPSHHHLQSNNVNSVNNNHTMTTTSTMTIQQQYVENTNNYSQTSGGGVNSGSSPFYCDTAMPYDDDSFQSRLLNAVPQGLLPHFEKIYVLPNQQPHHQLATVPTTPCGTLLISTSSVVSQAHGTQQLQTASVGTKSFNENATPLSISSSTAASSSSTTSGPRYHHHRGVLPPSTSSSSVPLNSLIPTSELSSTISNSMINNGSTDLDNAINGVQLTSFGSRSSEEDLCSLTSPTDNNSSVVTGLSLYGHTMQSSASALEQLAMKNSSSNQSLGGVFTTNDSDHDATFSVLNPQNLRAIGDTSSSQDNSPFTNNNSNNHCKSNVNNTIGNVNATTSSSNNTMFCHVWDVNENLLYRKVTPPFLAVSGNQSRVGSMLNLSGSLDLNMENNSNFSSFSYNTIHSSDSKLTSPPNQGLYIIAGMNIPQKSAYNSDILKHVSAIRDLEDERSLEAINSDSSPVPQSFMEMSSSHARSRNGSIGKTLKGLMGLKKKKSESDLLSSSELNKSSENLKQNLKLDIPKVDKQERRLKTLSMRITGLWKNNQSQNDLTANNDHNSGFTASDSSGNSANLSMTTTDVKATDLYDEIDINTEERKLEDVTKEHLNEQLVTFINELTYSVNGSKRLSAKFGNAILNSAPTVADMSIKNEILEERLLMLLKPFYEYKPMDLVLCHRTLHALEYPTKNRISINLGFSDFSLIGDASKKELFTFSVALYDCKSEKKITEDWYFNFLSELQLQTLPTSAQDILRMMPSVTKEKVFSISYPHDQIYCVVIVRRLAPHTTVQEAAEEMGSISQKKPQPELEESRKALYHFEQSFLLGYCKIFSSKRPHGHVNVSSSSSVLDFGDDPKVDLAFSSTIIEKFYPIIVDSNIENFNIVTLLKHLDTQTATHSSMQAYHIRGKMAVECKIMRDWKSQSFSRTSVTRPSFVEEPENPISLDDLDVDQLRVESPYARRRFVRNTFVEEDIEDVVEEIPWMKSRYPHLSFKNILFLNLKLARLSGLKHCKNVLIEVSVRDSDQSTPTPDDYILNANTSTKMLKRFIGKFSNKLQRYQFSSLSCNTKKNVHFVDEIKIDLLGLTPENIHNGHHLLFTFYNIDTVDLKKKGQKILEIDLRSGHFGQGVHRNIVGYSFLALYTKNSVYEADKELYGDILSGYMPLRQSVSNETIPIYSKLPPGYMSISEKDLDSLKVSEKSKLRIDANLVTTLQPPDERLQLFFAAYDAFTKSTSLQKSSILEYIVYHLLLKFHMTDFSSSMPFMYLLFDILLELLNYSSSEQFTKEINMKKLQMDLQTKLFEALLLSLSKFHEFCGNSTRGNRFFSSFIKFIFSFESLHCELMRVFIQYLTSNREANEEKSSESCRYSWFVFDMVIKSLLIAQSKSISNYLESDLLVLTKNLIQELFMCMEKLLQSNNNSNHNLAIYCNRNISLFIRDLLPTIGYESVKGIFEFYCRKVTTGLSKEISMRLLSESLAIISDYHEMWELSTTNIFITKIISLFFEAIEMKNEKIMYKIGKYLLDIFLKLDFDERYQPREQRERITSIIFTSLVDTFFNKGEELLLKLKQFNEINVILSTLLLWTMRNYNRDSLIRWWREKTLHCSNELNDLSIVFYMLKFMKSIVFAFRGLTKEHEQQSKKIDFVSKAYQVVVYILNALFIGKDGCMMTFLISVFNGLSDTAADEDYVDSLLYKLIQVIRHITIHSLLRHDGNTCFLVVKSLITDLVTHCKKLISVHEIENARDLSMKFLKKESKFRILIALLIFMEKSHSLLIFCPDANDLDHDPDVFRAHCLNCTEILLTEYTNGDDSQTNVSHEAAEDEYIVDSELCCLKAATLQASINKILGYNPINDKEHTEQFSQMFYLTYNLFSTPEKIIDILIAKYRHLNQDKQDKNDLLFAKINLERTAARLIKDGFYAFNNLSIAKSINFMKEIEHMSSSSTSSIAKIQNALVLNMLSIQASSGTRCGITSPGRDSSASAEDKTLRIPKGLTLQQVSTPEIPMSKWNHDKDLYVRLGISNPFKIQFDIFSWPSAELAHQLTLLEAKFFLKIKPYEFYYIESKDKEIREKYSSNILFMQEHFKTVQHWASETVLIQPNERDRKKVFTKILCIAQSCFQAGNYFGFMSILGGLRSSSVFRLKDLYEDNKEVHKLFLELEESQKKVINAKEVNQLYDHLSEKQQPCIPYLGSFQSQVFFTKEGNKPLLEHAKHKEVINYRMMRILMKTLGRVSELQQLCLNYDFQELPYLQFVFTEELQRLLKTKTDDELWELSTKIKPSNRQ</sequence>
<feature type="region of interest" description="Disordered" evidence="3">
    <location>
        <begin position="302"/>
        <end position="341"/>
    </location>
</feature>
<evidence type="ECO:0000256" key="3">
    <source>
        <dbReference type="SAM" id="MobiDB-lite"/>
    </source>
</evidence>
<dbReference type="InterPro" id="IPR023578">
    <property type="entry name" value="Ras_GEF_dom_sf"/>
</dbReference>
<keyword evidence="1" id="KW-0344">Guanine-nucleotide releasing factor</keyword>
<dbReference type="EMBL" id="PYSW02000041">
    <property type="protein sequence ID" value="KAG2375009.1"/>
    <property type="molecule type" value="Genomic_DNA"/>
</dbReference>
<feature type="region of interest" description="Disordered" evidence="3">
    <location>
        <begin position="1"/>
        <end position="50"/>
    </location>
</feature>
<evidence type="ECO:0000313" key="8">
    <source>
        <dbReference type="Proteomes" id="UP000816034"/>
    </source>
</evidence>
<feature type="compositionally biased region" description="Low complexity" evidence="3">
    <location>
        <begin position="27"/>
        <end position="49"/>
    </location>
</feature>
<feature type="compositionally biased region" description="Low complexity" evidence="3">
    <location>
        <begin position="470"/>
        <end position="480"/>
    </location>
</feature>
<dbReference type="InterPro" id="IPR000651">
    <property type="entry name" value="Ras-like_Gua-exchang_fac_N"/>
</dbReference>
<dbReference type="RefSeq" id="XP_044544183.1">
    <property type="nucleotide sequence ID" value="XM_044685921.1"/>
</dbReference>
<protein>
    <submittedName>
        <fullName evidence="7">Uncharacterized protein</fullName>
    </submittedName>
</protein>
<feature type="compositionally biased region" description="Polar residues" evidence="3">
    <location>
        <begin position="1"/>
        <end position="18"/>
    </location>
</feature>
<dbReference type="InterPro" id="IPR027007">
    <property type="entry name" value="C2_DOCK-type_domain"/>
</dbReference>
<feature type="compositionally biased region" description="Polar residues" evidence="3">
    <location>
        <begin position="457"/>
        <end position="469"/>
    </location>
</feature>
<reference evidence="7 8" key="1">
    <citation type="journal article" date="2018" name="BMC Genomics">
        <title>The genome of Naegleria lovaniensis, the basis for a comparative approach to unravel pathogenicity factors of the human pathogenic amoeba N. fowleri.</title>
        <authorList>
            <person name="Liechti N."/>
            <person name="Schurch N."/>
            <person name="Bruggmann R."/>
            <person name="Wittwer M."/>
        </authorList>
    </citation>
    <scope>NUCLEOTIDE SEQUENCE [LARGE SCALE GENOMIC DNA]</scope>
    <source>
        <strain evidence="7 8">ATCC 30569</strain>
    </source>
</reference>
<dbReference type="SMART" id="SM00147">
    <property type="entry name" value="RasGEF"/>
    <property type="match status" value="1"/>
</dbReference>
<evidence type="ECO:0000256" key="1">
    <source>
        <dbReference type="PROSITE-ProRule" id="PRU00168"/>
    </source>
</evidence>
<dbReference type="InterPro" id="IPR036964">
    <property type="entry name" value="RASGEF_cat_dom_sf"/>
</dbReference>
<dbReference type="InterPro" id="IPR001895">
    <property type="entry name" value="RASGEF_cat_dom"/>
</dbReference>
<evidence type="ECO:0000259" key="6">
    <source>
        <dbReference type="PROSITE" id="PS51650"/>
    </source>
</evidence>
<dbReference type="Gene3D" id="1.10.840.10">
    <property type="entry name" value="Ras guanine-nucleotide exchange factors catalytic domain"/>
    <property type="match status" value="1"/>
</dbReference>
<dbReference type="Proteomes" id="UP000816034">
    <property type="component" value="Unassembled WGS sequence"/>
</dbReference>
<dbReference type="Gene3D" id="2.60.40.150">
    <property type="entry name" value="C2 domain"/>
    <property type="match status" value="1"/>
</dbReference>
<dbReference type="PROSITE" id="PS50009">
    <property type="entry name" value="RASGEF_CAT"/>
    <property type="match status" value="1"/>
</dbReference>
<evidence type="ECO:0000259" key="5">
    <source>
        <dbReference type="PROSITE" id="PS50212"/>
    </source>
</evidence>
<name>A0AA88GGR7_NAELO</name>
<feature type="compositionally biased region" description="Low complexity" evidence="3">
    <location>
        <begin position="328"/>
        <end position="341"/>
    </location>
</feature>
<feature type="domain" description="Ras-GEF" evidence="4">
    <location>
        <begin position="2181"/>
        <end position="2426"/>
    </location>
</feature>
<feature type="region of interest" description="Disordered" evidence="3">
    <location>
        <begin position="457"/>
        <end position="480"/>
    </location>
</feature>
<keyword evidence="8" id="KW-1185">Reference proteome</keyword>
<feature type="domain" description="C2 DOCK-type" evidence="6">
    <location>
        <begin position="1143"/>
        <end position="1359"/>
    </location>
</feature>
<dbReference type="PANTHER" id="PTHR23317">
    <property type="entry name" value="DEDICATOR OF CYTOKINESIS DOCK"/>
    <property type="match status" value="1"/>
</dbReference>
<dbReference type="Pfam" id="PF00617">
    <property type="entry name" value="RasGEF"/>
    <property type="match status" value="1"/>
</dbReference>
<dbReference type="InterPro" id="IPR026791">
    <property type="entry name" value="DOCK"/>
</dbReference>
<feature type="domain" description="N-terminal Ras-GEF" evidence="5">
    <location>
        <begin position="1977"/>
        <end position="2102"/>
    </location>
</feature>
<evidence type="ECO:0000256" key="2">
    <source>
        <dbReference type="PROSITE-ProRule" id="PRU00983"/>
    </source>
</evidence>
<dbReference type="Pfam" id="PF14429">
    <property type="entry name" value="DOCK-C2"/>
    <property type="match status" value="1"/>
</dbReference>
<accession>A0AA88GGR7</accession>
<gene>
    <name evidence="7" type="ORF">C9374_010383</name>
</gene>
<feature type="compositionally biased region" description="Low complexity" evidence="3">
    <location>
        <begin position="303"/>
        <end position="317"/>
    </location>
</feature>
<evidence type="ECO:0000313" key="7">
    <source>
        <dbReference type="EMBL" id="KAG2375009.1"/>
    </source>
</evidence>
<comment type="caution">
    <text evidence="7">The sequence shown here is derived from an EMBL/GenBank/DDBJ whole genome shotgun (WGS) entry which is preliminary data.</text>
</comment>
<organism evidence="7 8">
    <name type="scientific">Naegleria lovaniensis</name>
    <name type="common">Amoeba</name>
    <dbReference type="NCBI Taxonomy" id="51637"/>
    <lineage>
        <taxon>Eukaryota</taxon>
        <taxon>Discoba</taxon>
        <taxon>Heterolobosea</taxon>
        <taxon>Tetramitia</taxon>
        <taxon>Eutetramitia</taxon>
        <taxon>Vahlkampfiidae</taxon>
        <taxon>Naegleria</taxon>
    </lineage>
</organism>
<dbReference type="InterPro" id="IPR035892">
    <property type="entry name" value="C2_domain_sf"/>
</dbReference>
<dbReference type="PROSITE" id="PS51650">
    <property type="entry name" value="C2_DOCK"/>
    <property type="match status" value="1"/>
</dbReference>
<proteinExistence type="inferred from homology"/>
<feature type="compositionally biased region" description="Polar residues" evidence="3">
    <location>
        <begin position="608"/>
        <end position="635"/>
    </location>
</feature>
<feature type="region of interest" description="Disordered" evidence="3">
    <location>
        <begin position="608"/>
        <end position="638"/>
    </location>
</feature>